<dbReference type="InterPro" id="IPR003594">
    <property type="entry name" value="HATPase_dom"/>
</dbReference>
<dbReference type="OrthoDB" id="3473697at2"/>
<gene>
    <name evidence="3" type="ORF">SCLAV_p0431</name>
</gene>
<keyword evidence="1" id="KW-0723">Serine/threonine-protein kinase</keyword>
<dbReference type="GeneID" id="93733585"/>
<evidence type="ECO:0000259" key="2">
    <source>
        <dbReference type="Pfam" id="PF13581"/>
    </source>
</evidence>
<dbReference type="InterPro" id="IPR036890">
    <property type="entry name" value="HATPase_C_sf"/>
</dbReference>
<keyword evidence="1" id="KW-0808">Transferase</keyword>
<feature type="domain" description="Histidine kinase/HSP90-like ATPase" evidence="2">
    <location>
        <begin position="135"/>
        <end position="253"/>
    </location>
</feature>
<dbReference type="EMBL" id="CM000914">
    <property type="protein sequence ID" value="EFG03921.2"/>
    <property type="molecule type" value="Genomic_DNA"/>
</dbReference>
<dbReference type="Pfam" id="PF13581">
    <property type="entry name" value="HATPase_c_2"/>
    <property type="match status" value="1"/>
</dbReference>
<name>D5SJ28_STRCL</name>
<keyword evidence="4" id="KW-1185">Reference proteome</keyword>
<evidence type="ECO:0000313" key="4">
    <source>
        <dbReference type="Proteomes" id="UP000002357"/>
    </source>
</evidence>
<dbReference type="Proteomes" id="UP000002357">
    <property type="component" value="Plasmid pSCL4"/>
</dbReference>
<dbReference type="eggNOG" id="COG2172">
    <property type="taxonomic scope" value="Bacteria"/>
</dbReference>
<protein>
    <submittedName>
        <fullName evidence="3">HATPase C domain-containing protein</fullName>
    </submittedName>
</protein>
<dbReference type="PANTHER" id="PTHR35526:SF3">
    <property type="entry name" value="ANTI-SIGMA-F FACTOR RSBW"/>
    <property type="match status" value="1"/>
</dbReference>
<dbReference type="PANTHER" id="PTHR35526">
    <property type="entry name" value="ANTI-SIGMA-F FACTOR RSBW-RELATED"/>
    <property type="match status" value="1"/>
</dbReference>
<geneLocation type="plasmid" evidence="3 4">
    <name>pSCL4</name>
</geneLocation>
<sequence length="269" mass="27586">MNSCAPSAVVYACGPAAIGTLASLSAAAEARGYTVRGAVCDAVEPSGLPASRPGWSRLRNLTGGARPVVVVASRRELGPCPDTGSVVELTPASALPSPAPALLSSVPRTDTTAQTTAGVVGVGRPGVLVWCSAFPAGRVQVAAARLLVRAFLKARPTDGCRWDADEVALAVHELVANAAHHGSRPGDPVILTLTWGEQLLDVTVEDRSPQLPRPRHAGSGACSGRGLGIAAGIAHAVGVSRRPAGPGKTVWMSVSHRLPPRPRYFTSTI</sequence>
<evidence type="ECO:0000313" key="3">
    <source>
        <dbReference type="EMBL" id="EFG03921.2"/>
    </source>
</evidence>
<dbReference type="RefSeq" id="WP_003963087.1">
    <property type="nucleotide sequence ID" value="NZ_CM000914.1"/>
</dbReference>
<evidence type="ECO:0000256" key="1">
    <source>
        <dbReference type="ARBA" id="ARBA00022527"/>
    </source>
</evidence>
<keyword evidence="1" id="KW-0418">Kinase</keyword>
<dbReference type="Gene3D" id="3.30.565.10">
    <property type="entry name" value="Histidine kinase-like ATPase, C-terminal domain"/>
    <property type="match status" value="1"/>
</dbReference>
<dbReference type="InterPro" id="IPR050267">
    <property type="entry name" value="Anti-sigma-factor_SerPK"/>
</dbReference>
<keyword evidence="3" id="KW-0614">Plasmid</keyword>
<organism evidence="3 4">
    <name type="scientific">Streptomyces clavuligerus</name>
    <dbReference type="NCBI Taxonomy" id="1901"/>
    <lineage>
        <taxon>Bacteria</taxon>
        <taxon>Bacillati</taxon>
        <taxon>Actinomycetota</taxon>
        <taxon>Actinomycetes</taxon>
        <taxon>Kitasatosporales</taxon>
        <taxon>Streptomycetaceae</taxon>
        <taxon>Streptomyces</taxon>
    </lineage>
</organism>
<dbReference type="AlphaFoldDB" id="D5SJ28"/>
<dbReference type="CDD" id="cd16936">
    <property type="entry name" value="HATPase_RsbW-like"/>
    <property type="match status" value="1"/>
</dbReference>
<proteinExistence type="predicted"/>
<dbReference type="SUPFAM" id="SSF55874">
    <property type="entry name" value="ATPase domain of HSP90 chaperone/DNA topoisomerase II/histidine kinase"/>
    <property type="match status" value="1"/>
</dbReference>
<reference evidence="3 4" key="1">
    <citation type="journal article" date="2010" name="Genome Biol. Evol.">
        <title>The sequence of a 1.8-mb bacterial linear plasmid reveals a rich evolutionary reservoir of secondary metabolic pathways.</title>
        <authorList>
            <person name="Medema M.H."/>
            <person name="Trefzer A."/>
            <person name="Kovalchuk A."/>
            <person name="van den Berg M."/>
            <person name="Mueller U."/>
            <person name="Heijne W."/>
            <person name="Wu L."/>
            <person name="Alam M.T."/>
            <person name="Ronning C.M."/>
            <person name="Nierman W.C."/>
            <person name="Bovenberg R.A.L."/>
            <person name="Breitling R."/>
            <person name="Takano E."/>
        </authorList>
    </citation>
    <scope>NUCLEOTIDE SEQUENCE [LARGE SCALE GENOMIC DNA]</scope>
    <source>
        <strain evidence="4">ATCC 27064 / DSM 738 / JCM 4710 / NBRC 13307 / NCIMB 12785 / NRRL 3585 / VKM Ac-602</strain>
        <plasmid evidence="3">pSCL4</plasmid>
    </source>
</reference>
<dbReference type="GO" id="GO:0004674">
    <property type="term" value="F:protein serine/threonine kinase activity"/>
    <property type="evidence" value="ECO:0007669"/>
    <property type="project" value="UniProtKB-KW"/>
</dbReference>
<accession>D5SJ28</accession>